<evidence type="ECO:0000313" key="1">
    <source>
        <dbReference type="EMBL" id="KAK1526707.1"/>
    </source>
</evidence>
<evidence type="ECO:0000313" key="2">
    <source>
        <dbReference type="Proteomes" id="UP001241169"/>
    </source>
</evidence>
<gene>
    <name evidence="1" type="ORF">CPAR01_13235</name>
</gene>
<name>A0ABQ9S5D5_9PEZI</name>
<protein>
    <submittedName>
        <fullName evidence="1">Uncharacterized protein</fullName>
    </submittedName>
</protein>
<proteinExistence type="predicted"/>
<sequence>AHIAESVPGQSLSLHQLSSLIIDVWFTVVQEKAWALTSAPRKPGHALAESPLSSVSDMAEDQLGEVDWDENVTGEYIIESSRTKAQFQVRLLEIRYMN</sequence>
<dbReference type="EMBL" id="MOPA01000012">
    <property type="protein sequence ID" value="KAK1526707.1"/>
    <property type="molecule type" value="Genomic_DNA"/>
</dbReference>
<reference evidence="1 2" key="1">
    <citation type="submission" date="2016-10" db="EMBL/GenBank/DDBJ databases">
        <title>The genome sequence of Colletotrichum fioriniae PJ7.</title>
        <authorList>
            <person name="Baroncelli R."/>
        </authorList>
    </citation>
    <scope>NUCLEOTIDE SEQUENCE [LARGE SCALE GENOMIC DNA]</scope>
    <source>
        <strain evidence="1 2">IMI 384185</strain>
    </source>
</reference>
<organism evidence="1 2">
    <name type="scientific">Colletotrichum paranaense</name>
    <dbReference type="NCBI Taxonomy" id="1914294"/>
    <lineage>
        <taxon>Eukaryota</taxon>
        <taxon>Fungi</taxon>
        <taxon>Dikarya</taxon>
        <taxon>Ascomycota</taxon>
        <taxon>Pezizomycotina</taxon>
        <taxon>Sordariomycetes</taxon>
        <taxon>Hypocreomycetidae</taxon>
        <taxon>Glomerellales</taxon>
        <taxon>Glomerellaceae</taxon>
        <taxon>Colletotrichum</taxon>
        <taxon>Colletotrichum acutatum species complex</taxon>
    </lineage>
</organism>
<accession>A0ABQ9S5D5</accession>
<feature type="non-terminal residue" evidence="1">
    <location>
        <position position="1"/>
    </location>
</feature>
<dbReference type="RefSeq" id="XP_060343882.1">
    <property type="nucleotide sequence ID" value="XM_060497489.1"/>
</dbReference>
<comment type="caution">
    <text evidence="1">The sequence shown here is derived from an EMBL/GenBank/DDBJ whole genome shotgun (WGS) entry which is preliminary data.</text>
</comment>
<dbReference type="GeneID" id="85381388"/>
<dbReference type="Proteomes" id="UP001241169">
    <property type="component" value="Unassembled WGS sequence"/>
</dbReference>
<keyword evidence="2" id="KW-1185">Reference proteome</keyword>